<dbReference type="EMBL" id="UINC01068113">
    <property type="protein sequence ID" value="SVC00462.1"/>
    <property type="molecule type" value="Genomic_DNA"/>
</dbReference>
<keyword evidence="1" id="KW-0472">Membrane</keyword>
<proteinExistence type="predicted"/>
<organism evidence="2">
    <name type="scientific">marine metagenome</name>
    <dbReference type="NCBI Taxonomy" id="408172"/>
    <lineage>
        <taxon>unclassified sequences</taxon>
        <taxon>metagenomes</taxon>
        <taxon>ecological metagenomes</taxon>
    </lineage>
</organism>
<name>A0A382IMH4_9ZZZZ</name>
<reference evidence="2" key="1">
    <citation type="submission" date="2018-05" db="EMBL/GenBank/DDBJ databases">
        <authorList>
            <person name="Lanie J.A."/>
            <person name="Ng W.-L."/>
            <person name="Kazmierczak K.M."/>
            <person name="Andrzejewski T.M."/>
            <person name="Davidsen T.M."/>
            <person name="Wayne K.J."/>
            <person name="Tettelin H."/>
            <person name="Glass J.I."/>
            <person name="Rusch D."/>
            <person name="Podicherti R."/>
            <person name="Tsui H.-C.T."/>
            <person name="Winkler M.E."/>
        </authorList>
    </citation>
    <scope>NUCLEOTIDE SEQUENCE</scope>
</reference>
<feature type="transmembrane region" description="Helical" evidence="1">
    <location>
        <begin position="6"/>
        <end position="30"/>
    </location>
</feature>
<keyword evidence="1" id="KW-0812">Transmembrane</keyword>
<evidence type="ECO:0000256" key="1">
    <source>
        <dbReference type="SAM" id="Phobius"/>
    </source>
</evidence>
<keyword evidence="1" id="KW-1133">Transmembrane helix</keyword>
<feature type="transmembrane region" description="Helical" evidence="1">
    <location>
        <begin position="51"/>
        <end position="71"/>
    </location>
</feature>
<gene>
    <name evidence="2" type="ORF">METZ01_LOCUS253316</name>
</gene>
<feature type="non-terminal residue" evidence="2">
    <location>
        <position position="77"/>
    </location>
</feature>
<protein>
    <submittedName>
        <fullName evidence="2">Uncharacterized protein</fullName>
    </submittedName>
</protein>
<accession>A0A382IMH4</accession>
<dbReference type="AlphaFoldDB" id="A0A382IMH4"/>
<evidence type="ECO:0000313" key="2">
    <source>
        <dbReference type="EMBL" id="SVC00462.1"/>
    </source>
</evidence>
<sequence length="77" mass="8260">MTAGWLEYVTIFCGSAVLCTMLVPVAIRIARRSGWLDRPVGHKSQTSPVPYLGGVAIVLTFSLAVGAEWLVRREAGG</sequence>